<keyword evidence="1" id="KW-0378">Hydrolase</keyword>
<dbReference type="InterPro" id="IPR006054">
    <property type="entry name" value="DnaQ"/>
</dbReference>
<dbReference type="PANTHER" id="PTHR30231">
    <property type="entry name" value="DNA POLYMERASE III SUBUNIT EPSILON"/>
    <property type="match status" value="1"/>
</dbReference>
<organism evidence="3">
    <name type="scientific">uncultured Eubacteriales bacterium</name>
    <dbReference type="NCBI Taxonomy" id="172733"/>
    <lineage>
        <taxon>Bacteria</taxon>
        <taxon>Bacillati</taxon>
        <taxon>Bacillota</taxon>
        <taxon>Clostridia</taxon>
        <taxon>Eubacteriales</taxon>
        <taxon>environmental samples</taxon>
    </lineage>
</organism>
<dbReference type="Pfam" id="PF00929">
    <property type="entry name" value="RNase_T"/>
    <property type="match status" value="1"/>
</dbReference>
<dbReference type="AlphaFoldDB" id="A0A212IVX4"/>
<gene>
    <name evidence="3" type="ORF">KL86CLO1_10106</name>
</gene>
<evidence type="ECO:0000259" key="2">
    <source>
        <dbReference type="SMART" id="SM00479"/>
    </source>
</evidence>
<dbReference type="InterPro" id="IPR013520">
    <property type="entry name" value="Ribonucl_H"/>
</dbReference>
<dbReference type="SMART" id="SM00479">
    <property type="entry name" value="EXOIII"/>
    <property type="match status" value="1"/>
</dbReference>
<name>A0A212IVX4_9FIRM</name>
<dbReference type="PANTHER" id="PTHR30231:SF41">
    <property type="entry name" value="DNA POLYMERASE III SUBUNIT EPSILON"/>
    <property type="match status" value="1"/>
</dbReference>
<dbReference type="GO" id="GO:0003887">
    <property type="term" value="F:DNA-directed DNA polymerase activity"/>
    <property type="evidence" value="ECO:0007669"/>
    <property type="project" value="UniProtKB-KW"/>
</dbReference>
<proteinExistence type="predicted"/>
<dbReference type="FunFam" id="3.30.420.10:FF:000045">
    <property type="entry name" value="3'-5' exonuclease DinG"/>
    <property type="match status" value="1"/>
</dbReference>
<dbReference type="GO" id="GO:0045004">
    <property type="term" value="P:DNA replication proofreading"/>
    <property type="evidence" value="ECO:0007669"/>
    <property type="project" value="TreeGrafter"/>
</dbReference>
<dbReference type="InterPro" id="IPR012337">
    <property type="entry name" value="RNaseH-like_sf"/>
</dbReference>
<dbReference type="Gene3D" id="3.30.420.10">
    <property type="entry name" value="Ribonuclease H-like superfamily/Ribonuclease H"/>
    <property type="match status" value="1"/>
</dbReference>
<evidence type="ECO:0000256" key="1">
    <source>
        <dbReference type="ARBA" id="ARBA00022839"/>
    </source>
</evidence>
<dbReference type="EMBL" id="FLUN01000001">
    <property type="protein sequence ID" value="SBV91334.1"/>
    <property type="molecule type" value="Genomic_DNA"/>
</dbReference>
<dbReference type="SUPFAM" id="SSF53098">
    <property type="entry name" value="Ribonuclease H-like"/>
    <property type="match status" value="1"/>
</dbReference>
<protein>
    <submittedName>
        <fullName evidence="3">Putative DNA-directed DNA polymerase</fullName>
        <ecNumber evidence="3">2.7.7.7</ecNumber>
    </submittedName>
</protein>
<dbReference type="EC" id="2.7.7.7" evidence="3"/>
<keyword evidence="3" id="KW-0808">Transferase</keyword>
<reference evidence="3" key="1">
    <citation type="submission" date="2016-04" db="EMBL/GenBank/DDBJ databases">
        <authorList>
            <person name="Evans L.H."/>
            <person name="Alamgir A."/>
            <person name="Owens N."/>
            <person name="Weber N.D."/>
            <person name="Virtaneva K."/>
            <person name="Barbian K."/>
            <person name="Babar A."/>
            <person name="Rosenke K."/>
        </authorList>
    </citation>
    <scope>NUCLEOTIDE SEQUENCE</scope>
    <source>
        <strain evidence="3">86</strain>
    </source>
</reference>
<keyword evidence="1" id="KW-0269">Exonuclease</keyword>
<sequence>MISPAGAWTQFSSEKDALAYMKARGLAPAGAAWLKDMIYSGFYTGRPVRCRLVGSSGPDTAVIGLAGGLHCINADHLKDMQRGASASSMPLQYVVLDIETTGFSKVEDSIIEIAAVRVRDGAETGRYDALVKAEVPLPLDIQSLTGITPDMLSDAPHIREVLPGFLDFIGGDPLVGHNIASFDLPFLQYKAQRLGLKILNSAIDTLPLARKAYPELPRYTLAFLKEALDITVPVSHRALPDVLATAKLYQCCADRLLGAGQASDL</sequence>
<feature type="domain" description="Exonuclease" evidence="2">
    <location>
        <begin position="92"/>
        <end position="258"/>
    </location>
</feature>
<dbReference type="GO" id="GO:0005829">
    <property type="term" value="C:cytosol"/>
    <property type="evidence" value="ECO:0007669"/>
    <property type="project" value="TreeGrafter"/>
</dbReference>
<dbReference type="CDD" id="cd06127">
    <property type="entry name" value="DEDDh"/>
    <property type="match status" value="1"/>
</dbReference>
<dbReference type="NCBIfam" id="TIGR00573">
    <property type="entry name" value="dnaq"/>
    <property type="match status" value="1"/>
</dbReference>
<accession>A0A212IVX4</accession>
<evidence type="ECO:0000313" key="3">
    <source>
        <dbReference type="EMBL" id="SBV91334.1"/>
    </source>
</evidence>
<keyword evidence="3" id="KW-0239">DNA-directed DNA polymerase</keyword>
<dbReference type="GO" id="GO:0008408">
    <property type="term" value="F:3'-5' exonuclease activity"/>
    <property type="evidence" value="ECO:0007669"/>
    <property type="project" value="TreeGrafter"/>
</dbReference>
<keyword evidence="1" id="KW-0540">Nuclease</keyword>
<keyword evidence="3" id="KW-0548">Nucleotidyltransferase</keyword>
<dbReference type="InterPro" id="IPR036397">
    <property type="entry name" value="RNaseH_sf"/>
</dbReference>
<dbReference type="GO" id="GO:0003677">
    <property type="term" value="F:DNA binding"/>
    <property type="evidence" value="ECO:0007669"/>
    <property type="project" value="InterPro"/>
</dbReference>